<name>A0A0E0GI54_ORYNI</name>
<reference evidence="6" key="2">
    <citation type="submission" date="2018-04" db="EMBL/GenBank/DDBJ databases">
        <title>OnivRS2 (Oryza nivara Reference Sequence Version 2).</title>
        <authorList>
            <person name="Zhang J."/>
            <person name="Kudrna D."/>
            <person name="Lee S."/>
            <person name="Talag J."/>
            <person name="Rajasekar S."/>
            <person name="Welchert J."/>
            <person name="Hsing Y.-I."/>
            <person name="Wing R.A."/>
        </authorList>
    </citation>
    <scope>NUCLEOTIDE SEQUENCE [LARGE SCALE GENOMIC DNA]</scope>
    <source>
        <strain evidence="6">SL10</strain>
    </source>
</reference>
<evidence type="ECO:0000313" key="7">
    <source>
        <dbReference type="Proteomes" id="UP000006591"/>
    </source>
</evidence>
<evidence type="ECO:0000256" key="2">
    <source>
        <dbReference type="ARBA" id="ARBA00022980"/>
    </source>
</evidence>
<feature type="region of interest" description="Disordered" evidence="5">
    <location>
        <begin position="20"/>
        <end position="55"/>
    </location>
</feature>
<dbReference type="GO" id="GO:0003735">
    <property type="term" value="F:structural constituent of ribosome"/>
    <property type="evidence" value="ECO:0007669"/>
    <property type="project" value="InterPro"/>
</dbReference>
<sequence>MCGSAVRYVIGRVGVPPNPNPSSPRFLFRPPPPPSPTTSGRLFRSPRSSPPMRALPRGAAASLLRAAAAAAPCRPRPVQLQRRLPDADRLLAMVRDREAYNIPAVCFSRYSTLVTPSDEVLVPPELLSSRTVGTPERKIGQYEDLVARITNFTMRIRATWCWMVMYLMFQSGRTLFIELYVGNLLNGNSEVSGTGRKPYKQKGTGRARHGTLRGPQFRGGATMHGPKPRSHAIKLQKKVRRLGLKIALSARTAEGKLLVFEDLEVPSHKTKNVVSYISQMEDTKKVLLVDGGDIDKKLKLATQNLHYVNVLPSIGLNVYSILQHDTLWLKVGGGWVAARARDGAAVGGSGKMFCRYQHVRCSRAAGVYTS</sequence>
<organism evidence="6">
    <name type="scientific">Oryza nivara</name>
    <name type="common">Indian wild rice</name>
    <name type="synonym">Oryza sativa f. spontanea</name>
    <dbReference type="NCBI Taxonomy" id="4536"/>
    <lineage>
        <taxon>Eukaryota</taxon>
        <taxon>Viridiplantae</taxon>
        <taxon>Streptophyta</taxon>
        <taxon>Embryophyta</taxon>
        <taxon>Tracheophyta</taxon>
        <taxon>Spermatophyta</taxon>
        <taxon>Magnoliopsida</taxon>
        <taxon>Liliopsida</taxon>
        <taxon>Poales</taxon>
        <taxon>Poaceae</taxon>
        <taxon>BOP clade</taxon>
        <taxon>Oryzoideae</taxon>
        <taxon>Oryzeae</taxon>
        <taxon>Oryzinae</taxon>
        <taxon>Oryza</taxon>
    </lineage>
</organism>
<feature type="compositionally biased region" description="Basic residues" evidence="5">
    <location>
        <begin position="197"/>
        <end position="211"/>
    </location>
</feature>
<keyword evidence="7" id="KW-1185">Reference proteome</keyword>
<dbReference type="InterPro" id="IPR002136">
    <property type="entry name" value="Ribosomal_uL4"/>
</dbReference>
<proteinExistence type="inferred from homology"/>
<evidence type="ECO:0000256" key="5">
    <source>
        <dbReference type="SAM" id="MobiDB-lite"/>
    </source>
</evidence>
<feature type="region of interest" description="Disordered" evidence="5">
    <location>
        <begin position="192"/>
        <end position="230"/>
    </location>
</feature>
<dbReference type="Pfam" id="PF00573">
    <property type="entry name" value="Ribosomal_L4"/>
    <property type="match status" value="1"/>
</dbReference>
<dbReference type="InterPro" id="IPR013005">
    <property type="entry name" value="Ribosomal_uL4-like"/>
</dbReference>
<evidence type="ECO:0000256" key="1">
    <source>
        <dbReference type="ARBA" id="ARBA00010528"/>
    </source>
</evidence>
<dbReference type="PANTHER" id="PTHR10746:SF6">
    <property type="entry name" value="LARGE RIBOSOMAL SUBUNIT PROTEIN UL4M"/>
    <property type="match status" value="1"/>
</dbReference>
<protein>
    <recommendedName>
        <fullName evidence="4">Large ribosomal subunit protein uL4m</fullName>
    </recommendedName>
</protein>
<evidence type="ECO:0000256" key="4">
    <source>
        <dbReference type="ARBA" id="ARBA00040565"/>
    </source>
</evidence>
<dbReference type="AlphaFoldDB" id="A0A0E0GI54"/>
<comment type="similarity">
    <text evidence="1">Belongs to the universal ribosomal protein uL4 family.</text>
</comment>
<dbReference type="Gramene" id="ONIVA03G07060.2">
    <property type="protein sequence ID" value="ONIVA03G07060.2"/>
    <property type="gene ID" value="ONIVA03G07060"/>
</dbReference>
<dbReference type="GO" id="GO:0005840">
    <property type="term" value="C:ribosome"/>
    <property type="evidence" value="ECO:0007669"/>
    <property type="project" value="UniProtKB-KW"/>
</dbReference>
<keyword evidence="3" id="KW-0687">Ribonucleoprotein</keyword>
<dbReference type="Proteomes" id="UP000006591">
    <property type="component" value="Chromosome 3"/>
</dbReference>
<evidence type="ECO:0000313" key="6">
    <source>
        <dbReference type="EnsemblPlants" id="ONIVA03G07060.2"/>
    </source>
</evidence>
<reference evidence="6" key="1">
    <citation type="submission" date="2015-04" db="UniProtKB">
        <authorList>
            <consortium name="EnsemblPlants"/>
        </authorList>
    </citation>
    <scope>IDENTIFICATION</scope>
    <source>
        <strain evidence="6">SL10</strain>
    </source>
</reference>
<dbReference type="PANTHER" id="PTHR10746">
    <property type="entry name" value="50S RIBOSOMAL PROTEIN L4"/>
    <property type="match status" value="1"/>
</dbReference>
<dbReference type="Gene3D" id="3.40.1370.10">
    <property type="match status" value="1"/>
</dbReference>
<keyword evidence="2" id="KW-0689">Ribosomal protein</keyword>
<dbReference type="GO" id="GO:0006412">
    <property type="term" value="P:translation"/>
    <property type="evidence" value="ECO:0007669"/>
    <property type="project" value="InterPro"/>
</dbReference>
<dbReference type="GO" id="GO:1990904">
    <property type="term" value="C:ribonucleoprotein complex"/>
    <property type="evidence" value="ECO:0007669"/>
    <property type="project" value="UniProtKB-KW"/>
</dbReference>
<dbReference type="InterPro" id="IPR023574">
    <property type="entry name" value="Ribosomal_uL4_dom_sf"/>
</dbReference>
<evidence type="ECO:0000256" key="3">
    <source>
        <dbReference type="ARBA" id="ARBA00023274"/>
    </source>
</evidence>
<dbReference type="NCBIfam" id="TIGR03953">
    <property type="entry name" value="rplD_bact"/>
    <property type="match status" value="1"/>
</dbReference>
<dbReference type="SUPFAM" id="SSF52166">
    <property type="entry name" value="Ribosomal protein L4"/>
    <property type="match status" value="1"/>
</dbReference>
<dbReference type="EnsemblPlants" id="ONIVA03G07060.2">
    <property type="protein sequence ID" value="ONIVA03G07060.2"/>
    <property type="gene ID" value="ONIVA03G07060"/>
</dbReference>
<accession>A0A0E0GI54</accession>